<dbReference type="GO" id="GO:0016616">
    <property type="term" value="F:oxidoreductase activity, acting on the CH-OH group of donors, NAD or NADP as acceptor"/>
    <property type="evidence" value="ECO:0007669"/>
    <property type="project" value="InterPro"/>
</dbReference>
<dbReference type="InterPro" id="IPR006139">
    <property type="entry name" value="D-isomer_2_OHA_DH_cat_dom"/>
</dbReference>
<dbReference type="InterPro" id="IPR006140">
    <property type="entry name" value="D-isomer_DH_NAD-bd"/>
</dbReference>
<keyword evidence="3 5" id="KW-0560">Oxidoreductase</keyword>
<evidence type="ECO:0000259" key="7">
    <source>
        <dbReference type="Pfam" id="PF02826"/>
    </source>
</evidence>
<dbReference type="InterPro" id="IPR029753">
    <property type="entry name" value="D-isomer_DH_CS"/>
</dbReference>
<dbReference type="SUPFAM" id="SSF51735">
    <property type="entry name" value="NAD(P)-binding Rossmann-fold domains"/>
    <property type="match status" value="1"/>
</dbReference>
<evidence type="ECO:0000256" key="1">
    <source>
        <dbReference type="ARBA" id="ARBA00005854"/>
    </source>
</evidence>
<dbReference type="PROSITE" id="PS00065">
    <property type="entry name" value="D_2_HYDROXYACID_DH_1"/>
    <property type="match status" value="1"/>
</dbReference>
<evidence type="ECO:0000256" key="4">
    <source>
        <dbReference type="ARBA" id="ARBA00023027"/>
    </source>
</evidence>
<feature type="domain" description="D-isomer specific 2-hydroxyacid dehydrogenase NAD-binding" evidence="7">
    <location>
        <begin position="111"/>
        <end position="285"/>
    </location>
</feature>
<dbReference type="Gene3D" id="3.40.50.720">
    <property type="entry name" value="NAD(P)-binding Rossmann-like Domain"/>
    <property type="match status" value="2"/>
</dbReference>
<name>A0A7X1AXX5_9BACT</name>
<accession>A0A7X1AXX5</accession>
<comment type="caution">
    <text evidence="8">The sequence shown here is derived from an EMBL/GenBank/DDBJ whole genome shotgun (WGS) entry which is preliminary data.</text>
</comment>
<dbReference type="Proteomes" id="UP000525652">
    <property type="component" value="Unassembled WGS sequence"/>
</dbReference>
<dbReference type="GO" id="GO:0008652">
    <property type="term" value="P:amino acid biosynthetic process"/>
    <property type="evidence" value="ECO:0007669"/>
    <property type="project" value="UniProtKB-KW"/>
</dbReference>
<protein>
    <submittedName>
        <fullName evidence="8">Phosphoglycerate dehydrogenase</fullName>
    </submittedName>
</protein>
<feature type="domain" description="D-isomer specific 2-hydroxyacid dehydrogenase catalytic" evidence="6">
    <location>
        <begin position="18"/>
        <end position="317"/>
    </location>
</feature>
<keyword evidence="9" id="KW-1185">Reference proteome</keyword>
<comment type="similarity">
    <text evidence="1 5">Belongs to the D-isomer specific 2-hydroxyacid dehydrogenase family.</text>
</comment>
<dbReference type="Pfam" id="PF02826">
    <property type="entry name" value="2-Hacid_dh_C"/>
    <property type="match status" value="1"/>
</dbReference>
<dbReference type="PROSITE" id="PS00671">
    <property type="entry name" value="D_2_HYDROXYACID_DH_3"/>
    <property type="match status" value="1"/>
</dbReference>
<dbReference type="FunFam" id="3.40.50.720:FF:000203">
    <property type="entry name" value="D-3-phosphoglycerate dehydrogenase (SerA)"/>
    <property type="match status" value="1"/>
</dbReference>
<sequence length="345" mass="37097">MLKILLTTTSFQDTPGGHQELLEAAGFEVHCERGPLPESRMLELAGEFDAFLCGDDAITAEVIDKSLPRLQLISKYGIGIDKIDVDHASAKEIPVLFTPGVNHTTVAEHAFGLMLCLSKDLPEAATAARRGEWKRKTGHELMGKTIGILGLGRIGKEVTIRARAFGMPVIAFDPYWDEAFANEHGVTRCESAEEVLKKADVVSLHLFLTEDTRDLINADRIKTMKPGALLINCARGELVDAKAVAEALEAGELGGYGTDVLDEEPPPADHPLLSAPNCVVTPHIGSRTYESVVRQGTKSVENLILALAGKKPRAQVNKAAIKPSAAAEDLASKFDWVASAESASE</sequence>
<evidence type="ECO:0000256" key="5">
    <source>
        <dbReference type="RuleBase" id="RU003719"/>
    </source>
</evidence>
<dbReference type="Pfam" id="PF00389">
    <property type="entry name" value="2-Hacid_dh"/>
    <property type="match status" value="1"/>
</dbReference>
<reference evidence="8 9" key="1">
    <citation type="submission" date="2020-07" db="EMBL/GenBank/DDBJ databases">
        <authorList>
            <person name="Feng X."/>
        </authorList>
    </citation>
    <scope>NUCLEOTIDE SEQUENCE [LARGE SCALE GENOMIC DNA]</scope>
    <source>
        <strain evidence="8 9">JCM14086</strain>
    </source>
</reference>
<evidence type="ECO:0000256" key="2">
    <source>
        <dbReference type="ARBA" id="ARBA00022605"/>
    </source>
</evidence>
<evidence type="ECO:0000313" key="9">
    <source>
        <dbReference type="Proteomes" id="UP000525652"/>
    </source>
</evidence>
<keyword evidence="4" id="KW-0520">NAD</keyword>
<dbReference type="PANTHER" id="PTHR42789:SF1">
    <property type="entry name" value="D-ISOMER SPECIFIC 2-HYDROXYACID DEHYDROGENASE FAMILY PROTEIN (AFU_ORTHOLOGUE AFUA_6G10090)"/>
    <property type="match status" value="1"/>
</dbReference>
<evidence type="ECO:0000259" key="6">
    <source>
        <dbReference type="Pfam" id="PF00389"/>
    </source>
</evidence>
<dbReference type="CDD" id="cd12172">
    <property type="entry name" value="PGDH_like_2"/>
    <property type="match status" value="1"/>
</dbReference>
<organism evidence="8 9">
    <name type="scientific">Puniceicoccus vermicola</name>
    <dbReference type="NCBI Taxonomy" id="388746"/>
    <lineage>
        <taxon>Bacteria</taxon>
        <taxon>Pseudomonadati</taxon>
        <taxon>Verrucomicrobiota</taxon>
        <taxon>Opitutia</taxon>
        <taxon>Puniceicoccales</taxon>
        <taxon>Puniceicoccaceae</taxon>
        <taxon>Puniceicoccus</taxon>
    </lineage>
</organism>
<dbReference type="RefSeq" id="WP_185692623.1">
    <property type="nucleotide sequence ID" value="NZ_JACHVA010000080.1"/>
</dbReference>
<dbReference type="InterPro" id="IPR050857">
    <property type="entry name" value="D-2-hydroxyacid_DH"/>
</dbReference>
<dbReference type="AlphaFoldDB" id="A0A7X1AXX5"/>
<dbReference type="PANTHER" id="PTHR42789">
    <property type="entry name" value="D-ISOMER SPECIFIC 2-HYDROXYACID DEHYDROGENASE FAMILY PROTEIN (AFU_ORTHOLOGUE AFUA_6G10090)"/>
    <property type="match status" value="1"/>
</dbReference>
<dbReference type="InterPro" id="IPR036291">
    <property type="entry name" value="NAD(P)-bd_dom_sf"/>
</dbReference>
<evidence type="ECO:0000313" key="8">
    <source>
        <dbReference type="EMBL" id="MBC2601922.1"/>
    </source>
</evidence>
<dbReference type="GO" id="GO:0051287">
    <property type="term" value="F:NAD binding"/>
    <property type="evidence" value="ECO:0007669"/>
    <property type="project" value="InterPro"/>
</dbReference>
<dbReference type="InterPro" id="IPR029752">
    <property type="entry name" value="D-isomer_DH_CS1"/>
</dbReference>
<dbReference type="EMBL" id="JACHVA010000080">
    <property type="protein sequence ID" value="MBC2601922.1"/>
    <property type="molecule type" value="Genomic_DNA"/>
</dbReference>
<keyword evidence="2" id="KW-0028">Amino-acid biosynthesis</keyword>
<gene>
    <name evidence="8" type="ORF">H5P30_09030</name>
</gene>
<dbReference type="SUPFAM" id="SSF52283">
    <property type="entry name" value="Formate/glycerate dehydrogenase catalytic domain-like"/>
    <property type="match status" value="1"/>
</dbReference>
<evidence type="ECO:0000256" key="3">
    <source>
        <dbReference type="ARBA" id="ARBA00023002"/>
    </source>
</evidence>
<proteinExistence type="inferred from homology"/>